<keyword evidence="1" id="KW-0472">Membrane</keyword>
<sequence>MNTIKRYLGIAWILLGPLSAAYLVKTAIVEISAKPETNTIIQWLVITGVFLPIAAGMVLFGYYAFRGEYDNN</sequence>
<feature type="transmembrane region" description="Helical" evidence="1">
    <location>
        <begin position="40"/>
        <end position="65"/>
    </location>
</feature>
<gene>
    <name evidence="2" type="ORF">OI18_09645</name>
</gene>
<reference evidence="2 3" key="1">
    <citation type="submission" date="2014-11" db="EMBL/GenBank/DDBJ databases">
        <title>Genome sequence of Flavihumibacter solisilvae 3-3.</title>
        <authorList>
            <person name="Zhou G."/>
            <person name="Li M."/>
            <person name="Wang G."/>
        </authorList>
    </citation>
    <scope>NUCLEOTIDE SEQUENCE [LARGE SCALE GENOMIC DNA]</scope>
    <source>
        <strain evidence="2 3">3-3</strain>
    </source>
</reference>
<evidence type="ECO:0000313" key="2">
    <source>
        <dbReference type="EMBL" id="KIC94736.1"/>
    </source>
</evidence>
<keyword evidence="3" id="KW-1185">Reference proteome</keyword>
<proteinExistence type="predicted"/>
<dbReference type="Pfam" id="PF20664">
    <property type="entry name" value="DUF6814"/>
    <property type="match status" value="1"/>
</dbReference>
<protein>
    <submittedName>
        <fullName evidence="2">Uncharacterized protein</fullName>
    </submittedName>
</protein>
<dbReference type="InterPro" id="IPR049211">
    <property type="entry name" value="DUF6814"/>
</dbReference>
<dbReference type="STRING" id="1349421.OI18_09645"/>
<dbReference type="EMBL" id="JSVC01000010">
    <property type="protein sequence ID" value="KIC94736.1"/>
    <property type="molecule type" value="Genomic_DNA"/>
</dbReference>
<keyword evidence="1" id="KW-1133">Transmembrane helix</keyword>
<dbReference type="Proteomes" id="UP000031408">
    <property type="component" value="Unassembled WGS sequence"/>
</dbReference>
<accession>A0A0C1L5B1</accession>
<dbReference type="AlphaFoldDB" id="A0A0C1L5B1"/>
<dbReference type="RefSeq" id="WP_039139403.1">
    <property type="nucleotide sequence ID" value="NZ_JSVC01000010.1"/>
</dbReference>
<keyword evidence="1" id="KW-0812">Transmembrane</keyword>
<evidence type="ECO:0000313" key="3">
    <source>
        <dbReference type="Proteomes" id="UP000031408"/>
    </source>
</evidence>
<feature type="transmembrane region" description="Helical" evidence="1">
    <location>
        <begin position="7"/>
        <end position="28"/>
    </location>
</feature>
<name>A0A0C1L5B1_9BACT</name>
<organism evidence="2 3">
    <name type="scientific">Flavihumibacter solisilvae</name>
    <dbReference type="NCBI Taxonomy" id="1349421"/>
    <lineage>
        <taxon>Bacteria</taxon>
        <taxon>Pseudomonadati</taxon>
        <taxon>Bacteroidota</taxon>
        <taxon>Chitinophagia</taxon>
        <taxon>Chitinophagales</taxon>
        <taxon>Chitinophagaceae</taxon>
        <taxon>Flavihumibacter</taxon>
    </lineage>
</organism>
<comment type="caution">
    <text evidence="2">The sequence shown here is derived from an EMBL/GenBank/DDBJ whole genome shotgun (WGS) entry which is preliminary data.</text>
</comment>
<dbReference type="OrthoDB" id="679529at2"/>
<evidence type="ECO:0000256" key="1">
    <source>
        <dbReference type="SAM" id="Phobius"/>
    </source>
</evidence>